<protein>
    <submittedName>
        <fullName evidence="1">Uncharacterized protein</fullName>
    </submittedName>
</protein>
<dbReference type="AlphaFoldDB" id="A0A4Y2S776"/>
<proteinExistence type="predicted"/>
<keyword evidence="2" id="KW-1185">Reference proteome</keyword>
<dbReference type="EMBL" id="BGPR01020109">
    <property type="protein sequence ID" value="GBN83821.1"/>
    <property type="molecule type" value="Genomic_DNA"/>
</dbReference>
<organism evidence="1 2">
    <name type="scientific">Araneus ventricosus</name>
    <name type="common">Orbweaver spider</name>
    <name type="synonym">Epeira ventricosa</name>
    <dbReference type="NCBI Taxonomy" id="182803"/>
    <lineage>
        <taxon>Eukaryota</taxon>
        <taxon>Metazoa</taxon>
        <taxon>Ecdysozoa</taxon>
        <taxon>Arthropoda</taxon>
        <taxon>Chelicerata</taxon>
        <taxon>Arachnida</taxon>
        <taxon>Araneae</taxon>
        <taxon>Araneomorphae</taxon>
        <taxon>Entelegynae</taxon>
        <taxon>Araneoidea</taxon>
        <taxon>Araneidae</taxon>
        <taxon>Araneus</taxon>
    </lineage>
</organism>
<dbReference type="Proteomes" id="UP000499080">
    <property type="component" value="Unassembled WGS sequence"/>
</dbReference>
<evidence type="ECO:0000313" key="1">
    <source>
        <dbReference type="EMBL" id="GBN83821.1"/>
    </source>
</evidence>
<accession>A0A4Y2S776</accession>
<evidence type="ECO:0000313" key="2">
    <source>
        <dbReference type="Proteomes" id="UP000499080"/>
    </source>
</evidence>
<name>A0A4Y2S776_ARAVE</name>
<reference evidence="1 2" key="1">
    <citation type="journal article" date="2019" name="Sci. Rep.">
        <title>Orb-weaving spider Araneus ventricosus genome elucidates the spidroin gene catalogue.</title>
        <authorList>
            <person name="Kono N."/>
            <person name="Nakamura H."/>
            <person name="Ohtoshi R."/>
            <person name="Moran D.A.P."/>
            <person name="Shinohara A."/>
            <person name="Yoshida Y."/>
            <person name="Fujiwara M."/>
            <person name="Mori M."/>
            <person name="Tomita M."/>
            <person name="Arakawa K."/>
        </authorList>
    </citation>
    <scope>NUCLEOTIDE SEQUENCE [LARGE SCALE GENOMIC DNA]</scope>
</reference>
<comment type="caution">
    <text evidence="1">The sequence shown here is derived from an EMBL/GenBank/DDBJ whole genome shotgun (WGS) entry which is preliminary data.</text>
</comment>
<gene>
    <name evidence="1" type="ORF">AVEN_163594_1</name>
</gene>
<sequence>MLVLGTEPGQEGRLWATSRSRFPVDGAAIASDVRESSCREHSQRQLPVAPIPGWRQNESVRGKNGLKGMRAPEKCQVISLSYWCRAPRENEYLS</sequence>